<dbReference type="GO" id="GO:0045454">
    <property type="term" value="P:cell redox homeostasis"/>
    <property type="evidence" value="ECO:0007669"/>
    <property type="project" value="TreeGrafter"/>
</dbReference>
<keyword evidence="7" id="KW-0732">Signal</keyword>
<dbReference type="Pfam" id="PF11412">
    <property type="entry name" value="DsbD_N"/>
    <property type="match status" value="1"/>
</dbReference>
<dbReference type="GO" id="GO:0017004">
    <property type="term" value="P:cytochrome complex assembly"/>
    <property type="evidence" value="ECO:0007669"/>
    <property type="project" value="UniProtKB-KW"/>
</dbReference>
<dbReference type="InterPro" id="IPR028250">
    <property type="entry name" value="DsbDN"/>
</dbReference>
<feature type="transmembrane region" description="Helical" evidence="6">
    <location>
        <begin position="285"/>
        <end position="312"/>
    </location>
</feature>
<feature type="chain" id="PRO_5001982161" evidence="7">
    <location>
        <begin position="24"/>
        <end position="673"/>
    </location>
</feature>
<feature type="transmembrane region" description="Helical" evidence="6">
    <location>
        <begin position="504"/>
        <end position="523"/>
    </location>
</feature>
<feature type="transmembrane region" description="Helical" evidence="6">
    <location>
        <begin position="477"/>
        <end position="498"/>
    </location>
</feature>
<sequence>MRGWFYILMTALFMLVAAGPGMAESAPAPGAIHLPMRLVAESETPAAGSHTTLAIVATPEKGWHGYWKNGGDAGLPTEAHWTLPKGVSAGELRYPVPGRLKIAGLMNYVYERPFTLLVNLSVPAGLTKGTPLPVSVKLDYLVCTDTICVPESQTLSTTLTVGDGAIDPARRAEFDRWRAALPKPLGGDGVIETQGKQVRIAVPLPAPVAVKDAYFYPERSGIIDHAALQAMTRSGDQLILAMPAAAVPTPGPVSGVLSIGEGQGLSFAAKPGAIAGASATSDHGFGAIALAFLGAVLGGLLLNIMPCVFPILSLKALSLAKGGGDERHARTEALAYTAGVVLVCVGLGVVLLALRAGGQSAGWAFQLQDPRVIGILLLLVAGIAFNLAGLFELPTPAFAGRSGAMGSFATGALAAFVATPCSGPFMAGALGAALVLPAAAALAVFAGLGIGIALPFIAIGFVPALRRRLPKPGMWMVRLRHILSVPMFLTALALAWILGQEAGVTGMTLGLAAALIASLGFWWTGLRQHGGKGRAGWPAVVALVLAVGIVVTVKPAAAVAKATADTAFTEAKLEDLRKANRPVFAYFTADWCLSCKVNEAAAIERSSVREAFARNKVAVLVGDWTDGDPVLGRFIERHNRAGVPLYLYYAPGAKAPQVLPQVLTPSMLEKLGA</sequence>
<dbReference type="AlphaFoldDB" id="A0A0A1W599"/>
<dbReference type="eggNOG" id="COG4233">
    <property type="taxonomic scope" value="Bacteria"/>
</dbReference>
<dbReference type="EMBL" id="BBPI01000027">
    <property type="protein sequence ID" value="GAM00286.1"/>
    <property type="molecule type" value="Genomic_DNA"/>
</dbReference>
<dbReference type="Pfam" id="PF13899">
    <property type="entry name" value="Thioredoxin_7"/>
    <property type="match status" value="1"/>
</dbReference>
<evidence type="ECO:0000256" key="3">
    <source>
        <dbReference type="ARBA" id="ARBA00022748"/>
    </source>
</evidence>
<evidence type="ECO:0000313" key="10">
    <source>
        <dbReference type="EMBL" id="GAM00286.1"/>
    </source>
</evidence>
<name>A0A0A1W599_9SPHN</name>
<evidence type="ECO:0000259" key="8">
    <source>
        <dbReference type="Pfam" id="PF02683"/>
    </source>
</evidence>
<protein>
    <submittedName>
        <fullName evidence="10">Putative disulfide reductase</fullName>
    </submittedName>
</protein>
<feature type="domain" description="Cytochrome C biogenesis protein transmembrane" evidence="8">
    <location>
        <begin position="293"/>
        <end position="494"/>
    </location>
</feature>
<keyword evidence="3" id="KW-0201">Cytochrome c-type biogenesis</keyword>
<evidence type="ECO:0000256" key="6">
    <source>
        <dbReference type="SAM" id="Phobius"/>
    </source>
</evidence>
<dbReference type="Pfam" id="PF02683">
    <property type="entry name" value="DsbD_TM"/>
    <property type="match status" value="1"/>
</dbReference>
<feature type="signal peptide" evidence="7">
    <location>
        <begin position="1"/>
        <end position="23"/>
    </location>
</feature>
<dbReference type="InterPro" id="IPR003834">
    <property type="entry name" value="Cyt_c_assmbl_TM_dom"/>
</dbReference>
<dbReference type="RefSeq" id="WP_042484929.1">
    <property type="nucleotide sequence ID" value="NZ_BBPI01000027.1"/>
</dbReference>
<evidence type="ECO:0000256" key="2">
    <source>
        <dbReference type="ARBA" id="ARBA00022692"/>
    </source>
</evidence>
<dbReference type="InterPro" id="IPR036249">
    <property type="entry name" value="Thioredoxin-like_sf"/>
</dbReference>
<feature type="transmembrane region" description="Helical" evidence="6">
    <location>
        <begin position="535"/>
        <end position="553"/>
    </location>
</feature>
<accession>A0A0A1W599</accession>
<feature type="transmembrane region" description="Helical" evidence="6">
    <location>
        <begin position="333"/>
        <end position="352"/>
    </location>
</feature>
<dbReference type="PANTHER" id="PTHR32234">
    <property type="entry name" value="THIOL:DISULFIDE INTERCHANGE PROTEIN DSBD"/>
    <property type="match status" value="1"/>
</dbReference>
<feature type="transmembrane region" description="Helical" evidence="6">
    <location>
        <begin position="412"/>
        <end position="436"/>
    </location>
</feature>
<proteinExistence type="predicted"/>
<dbReference type="CDD" id="cd02953">
    <property type="entry name" value="DsbDgamma"/>
    <property type="match status" value="1"/>
</dbReference>
<evidence type="ECO:0000256" key="4">
    <source>
        <dbReference type="ARBA" id="ARBA00022989"/>
    </source>
</evidence>
<feature type="domain" description="Thiol:disulfide interchange protein DsbD N-terminal" evidence="9">
    <location>
        <begin position="46"/>
        <end position="158"/>
    </location>
</feature>
<keyword evidence="4 6" id="KW-1133">Transmembrane helix</keyword>
<dbReference type="PANTHER" id="PTHR32234:SF3">
    <property type="entry name" value="SUPPRESSION OF COPPER SENSITIVITY PROTEIN"/>
    <property type="match status" value="1"/>
</dbReference>
<keyword evidence="11" id="KW-1185">Reference proteome</keyword>
<feature type="transmembrane region" description="Helical" evidence="6">
    <location>
        <begin position="442"/>
        <end position="465"/>
    </location>
</feature>
<comment type="caution">
    <text evidence="10">The sequence shown here is derived from an EMBL/GenBank/DDBJ whole genome shotgun (WGS) entry which is preliminary data.</text>
</comment>
<dbReference type="OrthoDB" id="9811036at2"/>
<evidence type="ECO:0000313" key="11">
    <source>
        <dbReference type="Proteomes" id="UP000032305"/>
    </source>
</evidence>
<dbReference type="Gene3D" id="3.40.30.10">
    <property type="entry name" value="Glutaredoxin"/>
    <property type="match status" value="1"/>
</dbReference>
<dbReference type="SUPFAM" id="SSF52833">
    <property type="entry name" value="Thioredoxin-like"/>
    <property type="match status" value="1"/>
</dbReference>
<feature type="transmembrane region" description="Helical" evidence="6">
    <location>
        <begin position="372"/>
        <end position="391"/>
    </location>
</feature>
<evidence type="ECO:0000256" key="5">
    <source>
        <dbReference type="ARBA" id="ARBA00023136"/>
    </source>
</evidence>
<gene>
    <name evidence="10" type="ORF">SP5_027_00190</name>
</gene>
<evidence type="ECO:0000256" key="7">
    <source>
        <dbReference type="SAM" id="SignalP"/>
    </source>
</evidence>
<evidence type="ECO:0000256" key="1">
    <source>
        <dbReference type="ARBA" id="ARBA00004141"/>
    </source>
</evidence>
<dbReference type="GO" id="GO:0015035">
    <property type="term" value="F:protein-disulfide reductase activity"/>
    <property type="evidence" value="ECO:0007669"/>
    <property type="project" value="TreeGrafter"/>
</dbReference>
<reference evidence="10 11" key="1">
    <citation type="submission" date="2014-11" db="EMBL/GenBank/DDBJ databases">
        <title>Whole genome shotgun sequence of Sphingomonas parapaucimobilis NBRC 15100.</title>
        <authorList>
            <person name="Katano-Makiyama Y."/>
            <person name="Hosoyama A."/>
            <person name="Hashimoto M."/>
            <person name="Hosoyama Y."/>
            <person name="Noguchi M."/>
            <person name="Numata M."/>
            <person name="Tsuchikane K."/>
            <person name="Hirakata S."/>
            <person name="Uohara A."/>
            <person name="Shimodaira J."/>
            <person name="Ohji S."/>
            <person name="Ichikawa N."/>
            <person name="Kimura A."/>
            <person name="Yamazoe A."/>
            <person name="Fujita N."/>
        </authorList>
    </citation>
    <scope>NUCLEOTIDE SEQUENCE [LARGE SCALE GENOMIC DNA]</scope>
    <source>
        <strain evidence="10 11">NBRC 15100</strain>
    </source>
</reference>
<comment type="subcellular location">
    <subcellularLocation>
        <location evidence="1">Membrane</location>
        <topology evidence="1">Multi-pass membrane protein</topology>
    </subcellularLocation>
</comment>
<keyword evidence="2 6" id="KW-0812">Transmembrane</keyword>
<keyword evidence="5 6" id="KW-0472">Membrane</keyword>
<dbReference type="Proteomes" id="UP000032305">
    <property type="component" value="Unassembled WGS sequence"/>
</dbReference>
<organism evidence="10 11">
    <name type="scientific">Sphingomonas parapaucimobilis NBRC 15100</name>
    <dbReference type="NCBI Taxonomy" id="1219049"/>
    <lineage>
        <taxon>Bacteria</taxon>
        <taxon>Pseudomonadati</taxon>
        <taxon>Pseudomonadota</taxon>
        <taxon>Alphaproteobacteria</taxon>
        <taxon>Sphingomonadales</taxon>
        <taxon>Sphingomonadaceae</taxon>
        <taxon>Sphingomonas</taxon>
    </lineage>
</organism>
<evidence type="ECO:0000259" key="9">
    <source>
        <dbReference type="Pfam" id="PF11412"/>
    </source>
</evidence>
<dbReference type="eggNOG" id="COG4232">
    <property type="taxonomic scope" value="Bacteria"/>
</dbReference>
<dbReference type="GO" id="GO:0016020">
    <property type="term" value="C:membrane"/>
    <property type="evidence" value="ECO:0007669"/>
    <property type="project" value="UniProtKB-SubCell"/>
</dbReference>
<dbReference type="InterPro" id="IPR035671">
    <property type="entry name" value="DsbD_gamma"/>
</dbReference>